<dbReference type="InterPro" id="IPR029058">
    <property type="entry name" value="AB_hydrolase_fold"/>
</dbReference>
<keyword evidence="10" id="KW-0720">Serine protease</keyword>
<evidence type="ECO:0000256" key="10">
    <source>
        <dbReference type="ARBA" id="ARBA00022825"/>
    </source>
</evidence>
<dbReference type="GO" id="GO:0004177">
    <property type="term" value="F:aminopeptidase activity"/>
    <property type="evidence" value="ECO:0007669"/>
    <property type="project" value="UniProtKB-KW"/>
</dbReference>
<dbReference type="GO" id="GO:0008236">
    <property type="term" value="F:serine-type peptidase activity"/>
    <property type="evidence" value="ECO:0007669"/>
    <property type="project" value="UniProtKB-KW"/>
</dbReference>
<dbReference type="Proteomes" id="UP000198752">
    <property type="component" value="Unassembled WGS sequence"/>
</dbReference>
<feature type="domain" description="X-Prolyl dipeptidyl aminopeptidase PepX N-terminal" evidence="14">
    <location>
        <begin position="1"/>
        <end position="157"/>
    </location>
</feature>
<dbReference type="GO" id="GO:0008239">
    <property type="term" value="F:dipeptidyl-peptidase activity"/>
    <property type="evidence" value="ECO:0007669"/>
    <property type="project" value="UniProtKB-EC"/>
</dbReference>
<dbReference type="InterPro" id="IPR015251">
    <property type="entry name" value="PepX_N_dom"/>
</dbReference>
<keyword evidence="16" id="KW-1185">Reference proteome</keyword>
<dbReference type="InterPro" id="IPR000383">
    <property type="entry name" value="Xaa-Pro-like_dom"/>
</dbReference>
<dbReference type="SUPFAM" id="SSF49785">
    <property type="entry name" value="Galactose-binding domain-like"/>
    <property type="match status" value="1"/>
</dbReference>
<dbReference type="InterPro" id="IPR008252">
    <property type="entry name" value="Pept_S15_Xpro"/>
</dbReference>
<evidence type="ECO:0000256" key="7">
    <source>
        <dbReference type="ARBA" id="ARBA00022438"/>
    </source>
</evidence>
<name>A0A1I2TIN8_9BACL</name>
<evidence type="ECO:0000313" key="16">
    <source>
        <dbReference type="Proteomes" id="UP000198752"/>
    </source>
</evidence>
<dbReference type="Gene3D" id="1.10.246.70">
    <property type="match status" value="1"/>
</dbReference>
<evidence type="ECO:0000256" key="3">
    <source>
        <dbReference type="ARBA" id="ARBA00010819"/>
    </source>
</evidence>
<dbReference type="Gene3D" id="2.60.120.260">
    <property type="entry name" value="Galactose-binding domain-like"/>
    <property type="match status" value="1"/>
</dbReference>
<dbReference type="Pfam" id="PF09168">
    <property type="entry name" value="PepX_N"/>
    <property type="match status" value="1"/>
</dbReference>
<dbReference type="InterPro" id="IPR036313">
    <property type="entry name" value="PepX_N_dom_sf"/>
</dbReference>
<dbReference type="InterPro" id="IPR005674">
    <property type="entry name" value="CocE/Ser_esterase"/>
</dbReference>
<protein>
    <recommendedName>
        <fullName evidence="6">Xaa-Pro dipeptidyl-peptidase</fullName>
        <ecNumber evidence="5">3.4.14.11</ecNumber>
    </recommendedName>
    <alternativeName>
        <fullName evidence="12">X-Pro dipeptidyl-peptidase</fullName>
    </alternativeName>
    <alternativeName>
        <fullName evidence="11">X-prolyl-dipeptidyl aminopeptidase</fullName>
    </alternativeName>
</protein>
<dbReference type="OrthoDB" id="319764at2"/>
<evidence type="ECO:0000259" key="14">
    <source>
        <dbReference type="SMART" id="SM00940"/>
    </source>
</evidence>
<dbReference type="NCBIfam" id="NF003781">
    <property type="entry name" value="PRK05371.1-2"/>
    <property type="match status" value="1"/>
</dbReference>
<dbReference type="InterPro" id="IPR013736">
    <property type="entry name" value="Xaa-Pro_dipept_C"/>
</dbReference>
<dbReference type="STRING" id="269670.SAMN02982927_02323"/>
<dbReference type="Pfam" id="PF02129">
    <property type="entry name" value="Peptidase_S15"/>
    <property type="match status" value="1"/>
</dbReference>
<dbReference type="NCBIfam" id="TIGR00976">
    <property type="entry name" value="CocE_NonD"/>
    <property type="match status" value="1"/>
</dbReference>
<evidence type="ECO:0000256" key="2">
    <source>
        <dbReference type="ARBA" id="ARBA00003997"/>
    </source>
</evidence>
<dbReference type="SMART" id="SM00940">
    <property type="entry name" value="PepX_N"/>
    <property type="match status" value="1"/>
</dbReference>
<proteinExistence type="inferred from homology"/>
<evidence type="ECO:0000256" key="11">
    <source>
        <dbReference type="ARBA" id="ARBA00030045"/>
    </source>
</evidence>
<evidence type="ECO:0000313" key="15">
    <source>
        <dbReference type="EMBL" id="SFG64782.1"/>
    </source>
</evidence>
<dbReference type="AlphaFoldDB" id="A0A1I2TIN8"/>
<reference evidence="16" key="1">
    <citation type="submission" date="2016-10" db="EMBL/GenBank/DDBJ databases">
        <authorList>
            <person name="Varghese N."/>
            <person name="Submissions S."/>
        </authorList>
    </citation>
    <scope>NUCLEOTIDE SEQUENCE [LARGE SCALE GENOMIC DNA]</scope>
    <source>
        <strain evidence="16">ATCC 700379</strain>
    </source>
</reference>
<dbReference type="Gene3D" id="3.40.50.1820">
    <property type="entry name" value="alpha/beta hydrolase"/>
    <property type="match status" value="1"/>
</dbReference>
<keyword evidence="8" id="KW-0645">Protease</keyword>
<evidence type="ECO:0000256" key="12">
    <source>
        <dbReference type="ARBA" id="ARBA00031951"/>
    </source>
</evidence>
<dbReference type="HAMAP" id="MF_00698">
    <property type="entry name" value="Aminopeptidase_S15"/>
    <property type="match status" value="1"/>
</dbReference>
<feature type="domain" description="Xaa-Pro dipeptidyl-peptidase C-terminal" evidence="13">
    <location>
        <begin position="543"/>
        <end position="804"/>
    </location>
</feature>
<comment type="similarity">
    <text evidence="3">Belongs to the peptidase S15 family.</text>
</comment>
<evidence type="ECO:0000256" key="5">
    <source>
        <dbReference type="ARBA" id="ARBA00012463"/>
    </source>
</evidence>
<evidence type="ECO:0000259" key="13">
    <source>
        <dbReference type="SMART" id="SM00939"/>
    </source>
</evidence>
<comment type="subunit">
    <text evidence="4">Homodimer.</text>
</comment>
<evidence type="ECO:0000256" key="4">
    <source>
        <dbReference type="ARBA" id="ARBA00011738"/>
    </source>
</evidence>
<evidence type="ECO:0000256" key="1">
    <source>
        <dbReference type="ARBA" id="ARBA00000123"/>
    </source>
</evidence>
<dbReference type="Pfam" id="PF08530">
    <property type="entry name" value="PepX_C"/>
    <property type="match status" value="1"/>
</dbReference>
<dbReference type="SUPFAM" id="SSF53474">
    <property type="entry name" value="alpha/beta-Hydrolases"/>
    <property type="match status" value="1"/>
</dbReference>
<dbReference type="EC" id="3.4.14.11" evidence="5"/>
<comment type="function">
    <text evidence="2">Removes N-terminal dipeptides sequentially from polypeptides having unsubstituted N-termini provided that the penultimate residue is proline.</text>
</comment>
<sequence>MKNNQFARISADHQTVVEELQRIHFLDDQINHASTPAAYRLLLRKAFLKVRGEHEFDMKLRNYLATPNTDLKDYLDAGEPITAEVFYLVALQLCGFLPGDDFSITDPVTAMKKIQLPMLEATGAWTKEQILDAWYLLLTSHTKDGQTFLDLLTSQGYFVPFYDLSAQQKPLFFNGKSQAVFDTAKLIREVVYVESSVDSDRDGKRDLLKVQIIRPADTENGLKVPALFTASPYNQDTNDEAGEKAMHNVHVPLTEKQPNDLSYEDIAYNDEKPQLPAPRPINGETNYATETFSREYSYTLNDYFLARGFAAVYSAGIGTLDSDGIQTCGDPQQTEATIDVIEWLNGKRRAFTNRTDNIAITAWWCNGSVAMTGRSYLGTLATAAATTGVEGLKTIISEAAISSWYGYYREGGLMIAPDGFPGEDADVLAIETMSRMKAAADYHLHIKDYFDKQMEKMACDMERESGNYNTFWDARNYLKKVKNIKCDVLMIHGLNDWNVKPGQVEQLWQALRDVPVSKKIILHQGQHIYINAFRSIDYTDMINLWISHELYGIQNGAKEFLPNVIVQDNVTPETWTAYHDWSEPGAAKEIYHFASGKLVSTSTTPEVLSFKDSLPKNTFDRYAAHHDQWAQDILAEERNALSENRLLFKTDPVNEDRIIDGRARVHVQVASNQSFGMLSFQLVDYRDAKRFNVSPTPNSMRKIDLGYHWREDQLREFTLAAFASPFKMISKGHINLQNRENTWKVDALNPDQFYDIDVELQPTFHRLADGHQLGLVVYATDFGMTVLGNQDLRYSLQLNGCRLDVPFR</sequence>
<keyword evidence="7" id="KW-0031">Aminopeptidase</keyword>
<dbReference type="PRINTS" id="PR00923">
    <property type="entry name" value="LACTOPTASE"/>
</dbReference>
<keyword evidence="9" id="KW-0378">Hydrolase</keyword>
<evidence type="ECO:0000256" key="8">
    <source>
        <dbReference type="ARBA" id="ARBA00022670"/>
    </source>
</evidence>
<organism evidence="15 16">
    <name type="scientific">Sporolactobacillus nakayamae</name>
    <dbReference type="NCBI Taxonomy" id="269670"/>
    <lineage>
        <taxon>Bacteria</taxon>
        <taxon>Bacillati</taxon>
        <taxon>Bacillota</taxon>
        <taxon>Bacilli</taxon>
        <taxon>Bacillales</taxon>
        <taxon>Sporolactobacillaceae</taxon>
        <taxon>Sporolactobacillus</taxon>
    </lineage>
</organism>
<comment type="catalytic activity">
    <reaction evidence="1">
        <text>Hydrolyzes Xaa-Pro-|- bonds to release unblocked, N-terminal dipeptides from substrates including Ala-Pro-|-p-nitroanilide and (sequentially) Tyr-Pro-|-Phe-Pro-|-Gly-Pro-|-Ile.</text>
        <dbReference type="EC" id="3.4.14.11"/>
    </reaction>
</comment>
<dbReference type="SUPFAM" id="SSF81761">
    <property type="entry name" value="X-Prolyl dipeptidyl aminopeptidase PepX, N-terminal domain"/>
    <property type="match status" value="1"/>
</dbReference>
<dbReference type="RefSeq" id="WP_093673130.1">
    <property type="nucleotide sequence ID" value="NZ_FOOY01000016.1"/>
</dbReference>
<accession>A0A1I2TIN8</accession>
<dbReference type="EMBL" id="FOOY01000016">
    <property type="protein sequence ID" value="SFG64782.1"/>
    <property type="molecule type" value="Genomic_DNA"/>
</dbReference>
<dbReference type="GO" id="GO:0006508">
    <property type="term" value="P:proteolysis"/>
    <property type="evidence" value="ECO:0007669"/>
    <property type="project" value="UniProtKB-KW"/>
</dbReference>
<dbReference type="SMART" id="SM00939">
    <property type="entry name" value="PepX_C"/>
    <property type="match status" value="1"/>
</dbReference>
<evidence type="ECO:0000256" key="9">
    <source>
        <dbReference type="ARBA" id="ARBA00022801"/>
    </source>
</evidence>
<gene>
    <name evidence="15" type="ORF">SAMN02982927_02323</name>
</gene>
<dbReference type="InterPro" id="IPR008979">
    <property type="entry name" value="Galactose-bd-like_sf"/>
</dbReference>
<evidence type="ECO:0000256" key="6">
    <source>
        <dbReference type="ARBA" id="ARBA00014682"/>
    </source>
</evidence>